<dbReference type="Proteomes" id="UP000193689">
    <property type="component" value="Unassembled WGS sequence"/>
</dbReference>
<comment type="caution">
    <text evidence="1">The sequence shown here is derived from an EMBL/GenBank/DDBJ whole genome shotgun (WGS) entry which is preliminary data.</text>
</comment>
<proteinExistence type="predicted"/>
<dbReference type="AlphaFoldDB" id="A0A1Y2EI14"/>
<evidence type="ECO:0000313" key="2">
    <source>
        <dbReference type="Proteomes" id="UP000193689"/>
    </source>
</evidence>
<organism evidence="1 2">
    <name type="scientific">Pseudomassariella vexata</name>
    <dbReference type="NCBI Taxonomy" id="1141098"/>
    <lineage>
        <taxon>Eukaryota</taxon>
        <taxon>Fungi</taxon>
        <taxon>Dikarya</taxon>
        <taxon>Ascomycota</taxon>
        <taxon>Pezizomycotina</taxon>
        <taxon>Sordariomycetes</taxon>
        <taxon>Xylariomycetidae</taxon>
        <taxon>Amphisphaeriales</taxon>
        <taxon>Pseudomassariaceae</taxon>
        <taxon>Pseudomassariella</taxon>
    </lineage>
</organism>
<evidence type="ECO:0000313" key="1">
    <source>
        <dbReference type="EMBL" id="ORY70886.1"/>
    </source>
</evidence>
<sequence length="163" mass="17876">MALCRPWTHGKSTSNFPLQPSPVVGPILASLHRFADALTSGTVDRWPKPVLTAIHKGASYIRPHLLHTPETKVEIQNADIWRATNTGYASRCGYCSELLCHLGTHTNNTGRGHAAFVSSSSHVEFTILEPCIYCLDKSLPKIRTANNLYSQPPAVALAHLRPN</sequence>
<dbReference type="InParanoid" id="A0A1Y2EI14"/>
<dbReference type="GeneID" id="63770961"/>
<protein>
    <submittedName>
        <fullName evidence="1">Uncharacterized protein</fullName>
    </submittedName>
</protein>
<dbReference type="RefSeq" id="XP_040720478.1">
    <property type="nucleotide sequence ID" value="XM_040854749.1"/>
</dbReference>
<keyword evidence="2" id="KW-1185">Reference proteome</keyword>
<name>A0A1Y2EI14_9PEZI</name>
<reference evidence="1 2" key="1">
    <citation type="submission" date="2016-07" db="EMBL/GenBank/DDBJ databases">
        <title>Pervasive Adenine N6-methylation of Active Genes in Fungi.</title>
        <authorList>
            <consortium name="DOE Joint Genome Institute"/>
            <person name="Mondo S.J."/>
            <person name="Dannebaum R.O."/>
            <person name="Kuo R.C."/>
            <person name="Labutti K."/>
            <person name="Haridas S."/>
            <person name="Kuo A."/>
            <person name="Salamov A."/>
            <person name="Ahrendt S.R."/>
            <person name="Lipzen A."/>
            <person name="Sullivan W."/>
            <person name="Andreopoulos W.B."/>
            <person name="Clum A."/>
            <person name="Lindquist E."/>
            <person name="Daum C."/>
            <person name="Ramamoorthy G.K."/>
            <person name="Gryganskyi A."/>
            <person name="Culley D."/>
            <person name="Magnuson J.K."/>
            <person name="James T.Y."/>
            <person name="O'Malley M.A."/>
            <person name="Stajich J.E."/>
            <person name="Spatafora J.W."/>
            <person name="Visel A."/>
            <person name="Grigoriev I.V."/>
        </authorList>
    </citation>
    <scope>NUCLEOTIDE SEQUENCE [LARGE SCALE GENOMIC DNA]</scope>
    <source>
        <strain evidence="1 2">CBS 129021</strain>
    </source>
</reference>
<accession>A0A1Y2EI14</accession>
<gene>
    <name evidence="1" type="ORF">BCR38DRAFT_319</name>
</gene>
<dbReference type="EMBL" id="MCFJ01000001">
    <property type="protein sequence ID" value="ORY70886.1"/>
    <property type="molecule type" value="Genomic_DNA"/>
</dbReference>